<keyword evidence="1" id="KW-1133">Transmembrane helix</keyword>
<proteinExistence type="predicted"/>
<reference evidence="2 3" key="1">
    <citation type="submission" date="2020-03" db="EMBL/GenBank/DDBJ databases">
        <title>Genomic Encyclopedia of Type Strains, Phase III (KMG-III): the genomes of soil and plant-associated and newly described type strains.</title>
        <authorList>
            <person name="Whitman W."/>
        </authorList>
    </citation>
    <scope>NUCLEOTIDE SEQUENCE [LARGE SCALE GENOMIC DNA]</scope>
    <source>
        <strain evidence="2 3">CECT 8804</strain>
    </source>
</reference>
<keyword evidence="3" id="KW-1185">Reference proteome</keyword>
<evidence type="ECO:0000313" key="2">
    <source>
        <dbReference type="EMBL" id="NIJ07129.1"/>
    </source>
</evidence>
<feature type="transmembrane region" description="Helical" evidence="1">
    <location>
        <begin position="16"/>
        <end position="40"/>
    </location>
</feature>
<dbReference type="EMBL" id="JAAOZC010000001">
    <property type="protein sequence ID" value="NIJ07129.1"/>
    <property type="molecule type" value="Genomic_DNA"/>
</dbReference>
<keyword evidence="1" id="KW-0472">Membrane</keyword>
<dbReference type="Proteomes" id="UP000727456">
    <property type="component" value="Unassembled WGS sequence"/>
</dbReference>
<protein>
    <recommendedName>
        <fullName evidence="4">DUF2834 domain-containing protein</fullName>
    </recommendedName>
</protein>
<feature type="transmembrane region" description="Helical" evidence="1">
    <location>
        <begin position="52"/>
        <end position="74"/>
    </location>
</feature>
<name>A0ABX0TSM8_9SPHN</name>
<dbReference type="Pfam" id="PF11196">
    <property type="entry name" value="DUF2834"/>
    <property type="match status" value="1"/>
</dbReference>
<keyword evidence="1" id="KW-0812">Transmembrane</keyword>
<evidence type="ECO:0000313" key="3">
    <source>
        <dbReference type="Proteomes" id="UP000727456"/>
    </source>
</evidence>
<sequence>MTVLSDAELSRRAGLFWAYLALAVIGAFVPLAAFVPWVAANGLDARALVQHLFVNRISTFFGLDVIISAIVVLVLVDAEPNVPGRWWAALATVTIGVSCCLPLFLTLRERAMRRE</sequence>
<evidence type="ECO:0008006" key="4">
    <source>
        <dbReference type="Google" id="ProtNLM"/>
    </source>
</evidence>
<accession>A0ABX0TSM8</accession>
<dbReference type="InterPro" id="IPR021362">
    <property type="entry name" value="DUF2834"/>
</dbReference>
<feature type="transmembrane region" description="Helical" evidence="1">
    <location>
        <begin position="86"/>
        <end position="107"/>
    </location>
</feature>
<dbReference type="RefSeq" id="WP_167071936.1">
    <property type="nucleotide sequence ID" value="NZ_JAAOZC010000001.1"/>
</dbReference>
<organism evidence="2 3">
    <name type="scientific">Sphingomonas vulcanisoli</name>
    <dbReference type="NCBI Taxonomy" id="1658060"/>
    <lineage>
        <taxon>Bacteria</taxon>
        <taxon>Pseudomonadati</taxon>
        <taxon>Pseudomonadota</taxon>
        <taxon>Alphaproteobacteria</taxon>
        <taxon>Sphingomonadales</taxon>
        <taxon>Sphingomonadaceae</taxon>
        <taxon>Sphingomonas</taxon>
    </lineage>
</organism>
<evidence type="ECO:0000256" key="1">
    <source>
        <dbReference type="SAM" id="Phobius"/>
    </source>
</evidence>
<comment type="caution">
    <text evidence="2">The sequence shown here is derived from an EMBL/GenBank/DDBJ whole genome shotgun (WGS) entry which is preliminary data.</text>
</comment>
<gene>
    <name evidence="2" type="ORF">FHS31_000711</name>
</gene>